<dbReference type="Pfam" id="PF02661">
    <property type="entry name" value="Fic"/>
    <property type="match status" value="1"/>
</dbReference>
<sequence length="324" mass="37904">MKIPPRYSVSPEMIELLGKIEAIRQYLKTLNISSEIKQKIQRVSLLKSSLYSAKIEGNPLNLETYKNSHDKIKQLEIDNILNAINFISKLKSKSVNQSLIKTVHKKIVNNIHYQAGAFRREMSAIFNQAGIAIYVCPPPNQIPQLTNRLIDYTNSKDEKFPLIKAFIAHLIFEKIHPFLDGNGRVGRLMIPLVCQINNYQFRPTVSFEEYLNENKNDYYYYLDIGLKNTNDYLIFMLNAFYKQTEKLKKEVEKEINNKNTIHLPPRQEEILNIIKDHETVSFDFIKRRFLKIPERTLRYDLKKLCDKGIVIKIGQTRGSFYKAI</sequence>
<protein>
    <recommendedName>
        <fullName evidence="3">Fido domain-containing protein</fullName>
    </recommendedName>
</protein>
<keyword evidence="2" id="KW-0067">ATP-binding</keyword>
<feature type="binding site" evidence="2">
    <location>
        <begin position="218"/>
        <end position="219"/>
    </location>
    <ligand>
        <name>ATP</name>
        <dbReference type="ChEBI" id="CHEBI:30616"/>
    </ligand>
</feature>
<dbReference type="Proteomes" id="UP000229570">
    <property type="component" value="Unassembled WGS sequence"/>
</dbReference>
<dbReference type="PANTHER" id="PTHR13504:SF38">
    <property type="entry name" value="FIDO DOMAIN-CONTAINING PROTEIN"/>
    <property type="match status" value="1"/>
</dbReference>
<dbReference type="EMBL" id="PCVL01000071">
    <property type="protein sequence ID" value="PIQ72142.1"/>
    <property type="molecule type" value="Genomic_DNA"/>
</dbReference>
<evidence type="ECO:0000256" key="1">
    <source>
        <dbReference type="PIRSR" id="PIRSR640198-1"/>
    </source>
</evidence>
<evidence type="ECO:0000259" key="3">
    <source>
        <dbReference type="PROSITE" id="PS51459"/>
    </source>
</evidence>
<dbReference type="InterPro" id="IPR040198">
    <property type="entry name" value="Fido_containing"/>
</dbReference>
<dbReference type="GO" id="GO:0005524">
    <property type="term" value="F:ATP binding"/>
    <property type="evidence" value="ECO:0007669"/>
    <property type="project" value="UniProtKB-KW"/>
</dbReference>
<evidence type="ECO:0000256" key="2">
    <source>
        <dbReference type="PIRSR" id="PIRSR640198-2"/>
    </source>
</evidence>
<dbReference type="AlphaFoldDB" id="A0A2H0KLK9"/>
<dbReference type="SUPFAM" id="SSF46785">
    <property type="entry name" value="Winged helix' DNA-binding domain"/>
    <property type="match status" value="1"/>
</dbReference>
<keyword evidence="2" id="KW-0547">Nucleotide-binding</keyword>
<gene>
    <name evidence="4" type="ORF">COV86_04535</name>
</gene>
<dbReference type="InterPro" id="IPR036390">
    <property type="entry name" value="WH_DNA-bd_sf"/>
</dbReference>
<feature type="domain" description="Fido" evidence="3">
    <location>
        <begin position="95"/>
        <end position="238"/>
    </location>
</feature>
<accession>A0A2H0KLK9</accession>
<dbReference type="Gene3D" id="1.10.3290.10">
    <property type="entry name" value="Fido-like domain"/>
    <property type="match status" value="1"/>
</dbReference>
<reference evidence="4 5" key="1">
    <citation type="submission" date="2017-09" db="EMBL/GenBank/DDBJ databases">
        <title>Depth-based differentiation of microbial function through sediment-hosted aquifers and enrichment of novel symbionts in the deep terrestrial subsurface.</title>
        <authorList>
            <person name="Probst A.J."/>
            <person name="Ladd B."/>
            <person name="Jarett J.K."/>
            <person name="Geller-Mcgrath D.E."/>
            <person name="Sieber C.M."/>
            <person name="Emerson J.B."/>
            <person name="Anantharaman K."/>
            <person name="Thomas B.C."/>
            <person name="Malmstrom R."/>
            <person name="Stieglmeier M."/>
            <person name="Klingl A."/>
            <person name="Woyke T."/>
            <person name="Ryan C.M."/>
            <person name="Banfield J.F."/>
        </authorList>
    </citation>
    <scope>NUCLEOTIDE SEQUENCE [LARGE SCALE GENOMIC DNA]</scope>
    <source>
        <strain evidence="4">CG11_big_fil_rev_8_21_14_0_20_35_14</strain>
    </source>
</reference>
<proteinExistence type="predicted"/>
<comment type="caution">
    <text evidence="4">The sequence shown here is derived from an EMBL/GenBank/DDBJ whole genome shotgun (WGS) entry which is preliminary data.</text>
</comment>
<feature type="binding site" evidence="2">
    <location>
        <begin position="180"/>
        <end position="187"/>
    </location>
    <ligand>
        <name>ATP</name>
        <dbReference type="ChEBI" id="CHEBI:30616"/>
    </ligand>
</feature>
<dbReference type="InterPro" id="IPR003812">
    <property type="entry name" value="Fido"/>
</dbReference>
<dbReference type="SUPFAM" id="SSF140931">
    <property type="entry name" value="Fic-like"/>
    <property type="match status" value="1"/>
</dbReference>
<dbReference type="PROSITE" id="PS51459">
    <property type="entry name" value="FIDO"/>
    <property type="match status" value="1"/>
</dbReference>
<dbReference type="InterPro" id="IPR036597">
    <property type="entry name" value="Fido-like_dom_sf"/>
</dbReference>
<feature type="active site" evidence="1">
    <location>
        <position position="176"/>
    </location>
</feature>
<organism evidence="4 5">
    <name type="scientific">Candidatus Roizmanbacteria bacterium CG11_big_fil_rev_8_21_14_0_20_35_14</name>
    <dbReference type="NCBI Taxonomy" id="1974855"/>
    <lineage>
        <taxon>Bacteria</taxon>
        <taxon>Candidatus Roizmaniibacteriota</taxon>
    </lineage>
</organism>
<dbReference type="PANTHER" id="PTHR13504">
    <property type="entry name" value="FIDO DOMAIN-CONTAINING PROTEIN DDB_G0283145"/>
    <property type="match status" value="1"/>
</dbReference>
<evidence type="ECO:0000313" key="4">
    <source>
        <dbReference type="EMBL" id="PIQ72142.1"/>
    </source>
</evidence>
<evidence type="ECO:0000313" key="5">
    <source>
        <dbReference type="Proteomes" id="UP000229570"/>
    </source>
</evidence>
<name>A0A2H0KLK9_9BACT</name>